<evidence type="ECO:0000256" key="2">
    <source>
        <dbReference type="ARBA" id="ARBA00008661"/>
    </source>
</evidence>
<dbReference type="Gene3D" id="3.90.550.50">
    <property type="match status" value="1"/>
</dbReference>
<comment type="similarity">
    <text evidence="2 10">Belongs to the glycosyltransferase 31 family.</text>
</comment>
<dbReference type="GO" id="GO:0016758">
    <property type="term" value="F:hexosyltransferase activity"/>
    <property type="evidence" value="ECO:0007669"/>
    <property type="project" value="InterPro"/>
</dbReference>
<evidence type="ECO:0000256" key="10">
    <source>
        <dbReference type="RuleBase" id="RU363063"/>
    </source>
</evidence>
<keyword evidence="6" id="KW-0735">Signal-anchor</keyword>
<dbReference type="GO" id="GO:0006493">
    <property type="term" value="P:protein O-linked glycosylation"/>
    <property type="evidence" value="ECO:0007669"/>
    <property type="project" value="TreeGrafter"/>
</dbReference>
<dbReference type="EC" id="2.4.1.-" evidence="10"/>
<evidence type="ECO:0000256" key="9">
    <source>
        <dbReference type="ARBA" id="ARBA00023136"/>
    </source>
</evidence>
<accession>A0A7R9GHI5</accession>
<evidence type="ECO:0000313" key="11">
    <source>
        <dbReference type="EMBL" id="CAD7282686.1"/>
    </source>
</evidence>
<evidence type="ECO:0000256" key="4">
    <source>
        <dbReference type="ARBA" id="ARBA00022679"/>
    </source>
</evidence>
<keyword evidence="4" id="KW-0808">Transferase</keyword>
<organism evidence="11">
    <name type="scientific">Notodromas monacha</name>
    <dbReference type="NCBI Taxonomy" id="399045"/>
    <lineage>
        <taxon>Eukaryota</taxon>
        <taxon>Metazoa</taxon>
        <taxon>Ecdysozoa</taxon>
        <taxon>Arthropoda</taxon>
        <taxon>Crustacea</taxon>
        <taxon>Oligostraca</taxon>
        <taxon>Ostracoda</taxon>
        <taxon>Podocopa</taxon>
        <taxon>Podocopida</taxon>
        <taxon>Cypridocopina</taxon>
        <taxon>Cypridoidea</taxon>
        <taxon>Cyprididae</taxon>
        <taxon>Notodromas</taxon>
    </lineage>
</organism>
<name>A0A7R9GHI5_9CRUS</name>
<comment type="subcellular location">
    <subcellularLocation>
        <location evidence="1 10">Golgi apparatus membrane</location>
        <topology evidence="1 10">Single-pass type II membrane protein</topology>
    </subcellularLocation>
</comment>
<proteinExistence type="inferred from homology"/>
<evidence type="ECO:0000313" key="12">
    <source>
        <dbReference type="Proteomes" id="UP000678499"/>
    </source>
</evidence>
<evidence type="ECO:0000256" key="6">
    <source>
        <dbReference type="ARBA" id="ARBA00022968"/>
    </source>
</evidence>
<reference evidence="11" key="1">
    <citation type="submission" date="2020-11" db="EMBL/GenBank/DDBJ databases">
        <authorList>
            <person name="Tran Van P."/>
        </authorList>
    </citation>
    <scope>NUCLEOTIDE SEQUENCE</scope>
</reference>
<dbReference type="EMBL" id="OA886214">
    <property type="protein sequence ID" value="CAD7282686.1"/>
    <property type="molecule type" value="Genomic_DNA"/>
</dbReference>
<dbReference type="InterPro" id="IPR002659">
    <property type="entry name" value="Glyco_trans_31"/>
</dbReference>
<keyword evidence="5" id="KW-0812">Transmembrane</keyword>
<keyword evidence="8 10" id="KW-0333">Golgi apparatus</keyword>
<dbReference type="GO" id="GO:0000139">
    <property type="term" value="C:Golgi membrane"/>
    <property type="evidence" value="ECO:0007669"/>
    <property type="project" value="UniProtKB-SubCell"/>
</dbReference>
<dbReference type="AlphaFoldDB" id="A0A7R9GHI5"/>
<dbReference type="PANTHER" id="PTHR11214:SF3">
    <property type="entry name" value="BETA-1,3-GALACTOSYLTRANSFERASE 6"/>
    <property type="match status" value="1"/>
</dbReference>
<sequence length="177" mass="20210">MKSVAGRDILKREICEGSSKNDHLTCGRHVQQFCVTDTRVTMTTTLRNSSDGFLCKDSTKIMILIISAPGNFEKRTNIRTTWGNNSVMNPIFPEVQLAFLVGKTNSTEDSKKIFEESIKYEDMIHILDHIDAYKNLTYKVLSGYQWALQNCRNVEVIGKFDDDIFVDMKTFVLAVKK</sequence>
<gene>
    <name evidence="11" type="ORF">NMOB1V02_LOCUS10307</name>
</gene>
<evidence type="ECO:0000256" key="3">
    <source>
        <dbReference type="ARBA" id="ARBA00022676"/>
    </source>
</evidence>
<keyword evidence="9" id="KW-0472">Membrane</keyword>
<evidence type="ECO:0000256" key="5">
    <source>
        <dbReference type="ARBA" id="ARBA00022692"/>
    </source>
</evidence>
<evidence type="ECO:0000256" key="1">
    <source>
        <dbReference type="ARBA" id="ARBA00004323"/>
    </source>
</evidence>
<dbReference type="OrthoDB" id="5512589at2759"/>
<dbReference type="PANTHER" id="PTHR11214">
    <property type="entry name" value="BETA-1,3-N-ACETYLGLUCOSAMINYLTRANSFERASE"/>
    <property type="match status" value="1"/>
</dbReference>
<dbReference type="Proteomes" id="UP000678499">
    <property type="component" value="Unassembled WGS sequence"/>
</dbReference>
<evidence type="ECO:0000256" key="8">
    <source>
        <dbReference type="ARBA" id="ARBA00023034"/>
    </source>
</evidence>
<protein>
    <recommendedName>
        <fullName evidence="10">Hexosyltransferase</fullName>
        <ecNumber evidence="10">2.4.1.-</ecNumber>
    </recommendedName>
</protein>
<keyword evidence="7" id="KW-1133">Transmembrane helix</keyword>
<evidence type="ECO:0000256" key="7">
    <source>
        <dbReference type="ARBA" id="ARBA00022989"/>
    </source>
</evidence>
<keyword evidence="12" id="KW-1185">Reference proteome</keyword>
<keyword evidence="3 10" id="KW-0328">Glycosyltransferase</keyword>
<dbReference type="Pfam" id="PF01762">
    <property type="entry name" value="Galactosyl_T"/>
    <property type="match status" value="1"/>
</dbReference>
<dbReference type="EMBL" id="CAJPEX010004177">
    <property type="protein sequence ID" value="CAG0922838.1"/>
    <property type="molecule type" value="Genomic_DNA"/>
</dbReference>